<evidence type="ECO:0000259" key="1">
    <source>
        <dbReference type="SMART" id="SM00530"/>
    </source>
</evidence>
<keyword evidence="3" id="KW-1185">Reference proteome</keyword>
<dbReference type="Pfam" id="PF17765">
    <property type="entry name" value="MLTR_LBD"/>
    <property type="match status" value="1"/>
</dbReference>
<sequence length="260" mass="30785">MTKLLRSRTELANFLRAKRENINPESVGLPNIGRRRTPGLRREEIAALSGVGLTWYTWLEQGRDIGVSAAFLDNLAKVLMLNTAERRHLYLLAHMREPAETGETQYVVSPLIKRIMDDLSPHLTYVLNLHWDVLAYNQPADAYFRFSQFESTQQNFLWLLFTSEYYRQLLCDWEKYAYRLLASFRRDYALTTQNTYMQDLVNNLLKISPDFYEMWHRHEIYQPCNGVRELNLDGRRISFDYTSMVIDVERHLRLIVHAEN</sequence>
<evidence type="ECO:0000313" key="3">
    <source>
        <dbReference type="Proteomes" id="UP001271890"/>
    </source>
</evidence>
<dbReference type="Pfam" id="PF13560">
    <property type="entry name" value="HTH_31"/>
    <property type="match status" value="1"/>
</dbReference>
<dbReference type="RefSeq" id="WP_319929782.1">
    <property type="nucleotide sequence ID" value="NZ_VCDN01000028.1"/>
</dbReference>
<organism evidence="2 3">
    <name type="scientific">Xenorhabdus santafensis</name>
    <dbReference type="NCBI Taxonomy" id="2582833"/>
    <lineage>
        <taxon>Bacteria</taxon>
        <taxon>Pseudomonadati</taxon>
        <taxon>Pseudomonadota</taxon>
        <taxon>Gammaproteobacteria</taxon>
        <taxon>Enterobacterales</taxon>
        <taxon>Morganellaceae</taxon>
        <taxon>Xenorhabdus</taxon>
    </lineage>
</organism>
<dbReference type="EMBL" id="VCDN01000028">
    <property type="protein sequence ID" value="MDX7987344.1"/>
    <property type="molecule type" value="Genomic_DNA"/>
</dbReference>
<dbReference type="Gene3D" id="1.10.260.40">
    <property type="entry name" value="lambda repressor-like DNA-binding domains"/>
    <property type="match status" value="1"/>
</dbReference>
<dbReference type="PANTHER" id="PTHR35010">
    <property type="entry name" value="BLL4672 PROTEIN-RELATED"/>
    <property type="match status" value="1"/>
</dbReference>
<proteinExistence type="predicted"/>
<evidence type="ECO:0000313" key="2">
    <source>
        <dbReference type="EMBL" id="MDX7987344.1"/>
    </source>
</evidence>
<protein>
    <submittedName>
        <fullName evidence="2">Helix-turn-helix domain-containing protein</fullName>
    </submittedName>
</protein>
<feature type="domain" description="HTH cro/C1-type" evidence="1">
    <location>
        <begin position="14"/>
        <end position="86"/>
    </location>
</feature>
<reference evidence="3" key="1">
    <citation type="journal article" date="2024" name="Toxins">
        <title>Genome Sequence Analysis of Native Xenorhabdus Strains Isolated from Entomopathogenic Nematodes in Argentina.</title>
        <authorList>
            <person name="Palma L."/>
            <person name="Frizzo L."/>
            <person name="Kaiser S."/>
            <person name="Berry C."/>
            <person name="Caballero P."/>
            <person name="Bode H.B."/>
            <person name="Del Valle E.E."/>
        </authorList>
    </citation>
    <scope>NUCLEOTIDE SEQUENCE [LARGE SCALE GENOMIC DNA]</scope>
    <source>
        <strain evidence="3">12</strain>
    </source>
</reference>
<dbReference type="InterPro" id="IPR001387">
    <property type="entry name" value="Cro/C1-type_HTH"/>
</dbReference>
<dbReference type="InterPro" id="IPR010982">
    <property type="entry name" value="Lambda_DNA-bd_dom_sf"/>
</dbReference>
<comment type="caution">
    <text evidence="2">The sequence shown here is derived from an EMBL/GenBank/DDBJ whole genome shotgun (WGS) entry which is preliminary data.</text>
</comment>
<dbReference type="CDD" id="cd00093">
    <property type="entry name" value="HTH_XRE"/>
    <property type="match status" value="1"/>
</dbReference>
<dbReference type="SMART" id="SM00530">
    <property type="entry name" value="HTH_XRE"/>
    <property type="match status" value="1"/>
</dbReference>
<dbReference type="InterPro" id="IPR041413">
    <property type="entry name" value="MLTR_LBD"/>
</dbReference>
<gene>
    <name evidence="2" type="ORF">FE392_08375</name>
</gene>
<dbReference type="Proteomes" id="UP001271890">
    <property type="component" value="Unassembled WGS sequence"/>
</dbReference>
<name>A0ABU4S958_9GAMM</name>
<accession>A0ABU4S958</accession>
<dbReference type="Gene3D" id="3.30.450.180">
    <property type="match status" value="1"/>
</dbReference>